<evidence type="ECO:0000259" key="1">
    <source>
        <dbReference type="Pfam" id="PF18182"/>
    </source>
</evidence>
<protein>
    <submittedName>
        <fullName evidence="2">MCpol domain-containing protein</fullName>
    </submittedName>
</protein>
<evidence type="ECO:0000313" key="2">
    <source>
        <dbReference type="EMBL" id="NKQ27342.1"/>
    </source>
</evidence>
<dbReference type="NCBIfam" id="NF033576">
    <property type="entry name" value="mCpol"/>
    <property type="match status" value="1"/>
</dbReference>
<proteinExistence type="predicted"/>
<evidence type="ECO:0000313" key="3">
    <source>
        <dbReference type="Proteomes" id="UP000744032"/>
    </source>
</evidence>
<dbReference type="InterPro" id="IPR040942">
    <property type="entry name" value="Minimal_Cpol"/>
</dbReference>
<organism evidence="2 3">
    <name type="scientific">Streptomyces galbus</name>
    <dbReference type="NCBI Taxonomy" id="33898"/>
    <lineage>
        <taxon>Bacteria</taxon>
        <taxon>Bacillati</taxon>
        <taxon>Actinomycetota</taxon>
        <taxon>Actinomycetes</taxon>
        <taxon>Kitasatosporales</taxon>
        <taxon>Streptomycetaceae</taxon>
        <taxon>Streptomyces</taxon>
    </lineage>
</organism>
<name>A0ABX1IPP6_STRGB</name>
<feature type="domain" description="Minimal CRISPR polymerase" evidence="1">
    <location>
        <begin position="3"/>
        <end position="117"/>
    </location>
</feature>
<dbReference type="RefSeq" id="WP_168375258.1">
    <property type="nucleotide sequence ID" value="NZ_JAAXMD010000263.1"/>
</dbReference>
<sequence>MLFAIIDGDDVGNKIESHLLADDVVGFVQTSKMISLAVETVAGRAAQVPGVAVISSGGDSILLQLSEESFSHLRDALATLQQPGRFTFSVGIGGTLRESFIALRMAKSSGKCKIATYPER</sequence>
<accession>A0ABX1IPP6</accession>
<comment type="caution">
    <text evidence="2">The sequence shown here is derived from an EMBL/GenBank/DDBJ whole genome shotgun (WGS) entry which is preliminary data.</text>
</comment>
<dbReference type="Proteomes" id="UP000744032">
    <property type="component" value="Unassembled WGS sequence"/>
</dbReference>
<dbReference type="Pfam" id="PF18182">
    <property type="entry name" value="mCpol"/>
    <property type="match status" value="1"/>
</dbReference>
<keyword evidence="3" id="KW-1185">Reference proteome</keyword>
<reference evidence="2 3" key="1">
    <citation type="submission" date="2020-04" db="EMBL/GenBank/DDBJ databases">
        <title>Genome sequence of Streptomyces galbus strain I339.</title>
        <authorList>
            <person name="Silva E.A.N."/>
            <person name="Merces M."/>
            <person name="Castelo Branco A.P.O.T."/>
            <person name="Vasconcelos P.C."/>
            <person name="Costa N.P."/>
            <person name="Marinho G.C.S."/>
            <person name="Oliveira C.J.B."/>
            <person name="Araujo D."/>
            <person name="Rodrigues Junior V.S."/>
            <person name="Almeida R."/>
            <person name="Silva Filho U.R."/>
            <person name="Andrade A.S.A."/>
            <person name="Cibulski S.P."/>
        </authorList>
    </citation>
    <scope>NUCLEOTIDE SEQUENCE [LARGE SCALE GENOMIC DNA]</scope>
    <source>
        <strain evidence="2 3">I339</strain>
    </source>
</reference>
<dbReference type="EMBL" id="JAAXMD010000263">
    <property type="protein sequence ID" value="NKQ27342.1"/>
    <property type="molecule type" value="Genomic_DNA"/>
</dbReference>
<gene>
    <name evidence="2" type="ORF">HF200_23725</name>
</gene>